<name>A0A840PIM0_9ACTN</name>
<feature type="chain" id="PRO_5032760754" description="Secreted protein" evidence="1">
    <location>
        <begin position="27"/>
        <end position="85"/>
    </location>
</feature>
<evidence type="ECO:0000313" key="2">
    <source>
        <dbReference type="EMBL" id="MBB5139388.1"/>
    </source>
</evidence>
<reference evidence="2 3" key="1">
    <citation type="submission" date="2020-08" db="EMBL/GenBank/DDBJ databases">
        <title>Genomic Encyclopedia of Type Strains, Phase IV (KMG-IV): sequencing the most valuable type-strain genomes for metagenomic binning, comparative biology and taxonomic classification.</title>
        <authorList>
            <person name="Goeker M."/>
        </authorList>
    </citation>
    <scope>NUCLEOTIDE SEQUENCE [LARGE SCALE GENOMIC DNA]</scope>
    <source>
        <strain evidence="2 3">DSM 45615</strain>
    </source>
</reference>
<dbReference type="RefSeq" id="WP_185056216.1">
    <property type="nucleotide sequence ID" value="NZ_BAABIX010000029.1"/>
</dbReference>
<keyword evidence="3" id="KW-1185">Reference proteome</keyword>
<organism evidence="2 3">
    <name type="scientific">Thermocatellispora tengchongensis</name>
    <dbReference type="NCBI Taxonomy" id="1073253"/>
    <lineage>
        <taxon>Bacteria</taxon>
        <taxon>Bacillati</taxon>
        <taxon>Actinomycetota</taxon>
        <taxon>Actinomycetes</taxon>
        <taxon>Streptosporangiales</taxon>
        <taxon>Streptosporangiaceae</taxon>
        <taxon>Thermocatellispora</taxon>
    </lineage>
</organism>
<feature type="signal peptide" evidence="1">
    <location>
        <begin position="1"/>
        <end position="26"/>
    </location>
</feature>
<proteinExistence type="predicted"/>
<evidence type="ECO:0000313" key="3">
    <source>
        <dbReference type="Proteomes" id="UP000578449"/>
    </source>
</evidence>
<dbReference type="AlphaFoldDB" id="A0A840PIM0"/>
<dbReference type="EMBL" id="JACHGN010000029">
    <property type="protein sequence ID" value="MBB5139388.1"/>
    <property type="molecule type" value="Genomic_DNA"/>
</dbReference>
<gene>
    <name evidence="2" type="ORF">HNP84_009151</name>
</gene>
<protein>
    <recommendedName>
        <fullName evidence="4">Secreted protein</fullName>
    </recommendedName>
</protein>
<accession>A0A840PIM0</accession>
<dbReference type="Proteomes" id="UP000578449">
    <property type="component" value="Unassembled WGS sequence"/>
</dbReference>
<sequence>MLKKFVLGGVAMAAFAGVGLAAPALADAPPPRNENDVNVAEQSGNVIVCGNHAIGDIVVTLLNLAPVTTASRQPVDCSITVHQRN</sequence>
<comment type="caution">
    <text evidence="2">The sequence shown here is derived from an EMBL/GenBank/DDBJ whole genome shotgun (WGS) entry which is preliminary data.</text>
</comment>
<keyword evidence="1" id="KW-0732">Signal</keyword>
<evidence type="ECO:0000256" key="1">
    <source>
        <dbReference type="SAM" id="SignalP"/>
    </source>
</evidence>
<evidence type="ECO:0008006" key="4">
    <source>
        <dbReference type="Google" id="ProtNLM"/>
    </source>
</evidence>